<feature type="domain" description="ParB-like N-terminal" evidence="6">
    <location>
        <begin position="19"/>
        <end position="111"/>
    </location>
</feature>
<dbReference type="Pfam" id="PF02195">
    <property type="entry name" value="ParB_N"/>
    <property type="match status" value="1"/>
</dbReference>
<protein>
    <submittedName>
        <fullName evidence="7">ParB/RepB/Spo0J family partition protein</fullName>
    </submittedName>
</protein>
<sequence length="281" mass="31031">MADVSVDEIPGAERRQAETTIPIERIAPNPDQPRRSFAPEALQELADSISAKGVIQPLVVRRHPEKAGHYQIVAGERRWRAAQMAKLHELPALVRDFDDTEVLEIAIIENIQRADLTAVDEARGYRQLMDRFGRTQEQMADALGKSRSHIANMLRLLTLPPAVQDHLDAGRLSAGHARALVTAADPASLADEVIAANLTVRQTEDRVRKAKAGQSPRQERGRANGDKDADTRALERDLSTALGLRITIDHKPGGESGTMTISYKHLAQLDDLCRLLSRDVF</sequence>
<dbReference type="OrthoDB" id="9802051at2"/>
<dbReference type="InterPro" id="IPR057240">
    <property type="entry name" value="ParB_dimer_C"/>
</dbReference>
<keyword evidence="8" id="KW-1185">Reference proteome</keyword>
<reference evidence="7 8" key="1">
    <citation type="submission" date="2019-03" db="EMBL/GenBank/DDBJ databases">
        <title>Primorskyibacter sp. SS33 isolated from sediments.</title>
        <authorList>
            <person name="Xunke S."/>
        </authorList>
    </citation>
    <scope>NUCLEOTIDE SEQUENCE [LARGE SCALE GENOMIC DNA]</scope>
    <source>
        <strain evidence="7 8">SS33</strain>
    </source>
</reference>
<evidence type="ECO:0000313" key="7">
    <source>
        <dbReference type="EMBL" id="TDL78357.1"/>
    </source>
</evidence>
<dbReference type="FunFam" id="3.90.1530.30:FF:000001">
    <property type="entry name" value="Chromosome partitioning protein ParB"/>
    <property type="match status" value="1"/>
</dbReference>
<evidence type="ECO:0000256" key="1">
    <source>
        <dbReference type="ARBA" id="ARBA00006295"/>
    </source>
</evidence>
<comment type="caution">
    <text evidence="7">The sequence shown here is derived from an EMBL/GenBank/DDBJ whole genome shotgun (WGS) entry which is preliminary data.</text>
</comment>
<dbReference type="PANTHER" id="PTHR33375:SF1">
    <property type="entry name" value="CHROMOSOME-PARTITIONING PROTEIN PARB-RELATED"/>
    <property type="match status" value="1"/>
</dbReference>
<dbReference type="SUPFAM" id="SSF110849">
    <property type="entry name" value="ParB/Sulfiredoxin"/>
    <property type="match status" value="1"/>
</dbReference>
<name>A0A4R6A6L0_9RHOB</name>
<keyword evidence="2" id="KW-0159">Chromosome partition</keyword>
<dbReference type="InterPro" id="IPR003115">
    <property type="entry name" value="ParB_N"/>
</dbReference>
<dbReference type="InterPro" id="IPR004437">
    <property type="entry name" value="ParB/RepB/Spo0J"/>
</dbReference>
<keyword evidence="3" id="KW-0238">DNA-binding</keyword>
<dbReference type="FunFam" id="1.10.10.2830:FF:000001">
    <property type="entry name" value="Chromosome partitioning protein ParB"/>
    <property type="match status" value="1"/>
</dbReference>
<gene>
    <name evidence="7" type="ORF">E2L08_11490</name>
</gene>
<dbReference type="Pfam" id="PF23552">
    <property type="entry name" value="ParB_C"/>
    <property type="match status" value="1"/>
</dbReference>
<proteinExistence type="inferred from homology"/>
<feature type="region of interest" description="Disordered" evidence="5">
    <location>
        <begin position="1"/>
        <end position="35"/>
    </location>
</feature>
<comment type="function">
    <text evidence="4">Involved in chromosome partition. Localize to both poles of the predivisional cell following completion of DNA replication. Binds to the DNA origin of replication.</text>
</comment>
<dbReference type="Pfam" id="PF17762">
    <property type="entry name" value="HTH_ParB"/>
    <property type="match status" value="1"/>
</dbReference>
<dbReference type="GO" id="GO:0005694">
    <property type="term" value="C:chromosome"/>
    <property type="evidence" value="ECO:0007669"/>
    <property type="project" value="TreeGrafter"/>
</dbReference>
<organism evidence="7 8">
    <name type="scientific">Palleronia sediminis</name>
    <dbReference type="NCBI Taxonomy" id="2547833"/>
    <lineage>
        <taxon>Bacteria</taxon>
        <taxon>Pseudomonadati</taxon>
        <taxon>Pseudomonadota</taxon>
        <taxon>Alphaproteobacteria</taxon>
        <taxon>Rhodobacterales</taxon>
        <taxon>Roseobacteraceae</taxon>
        <taxon>Palleronia</taxon>
    </lineage>
</organism>
<evidence type="ECO:0000259" key="6">
    <source>
        <dbReference type="SMART" id="SM00470"/>
    </source>
</evidence>
<dbReference type="PANTHER" id="PTHR33375">
    <property type="entry name" value="CHROMOSOME-PARTITIONING PROTEIN PARB-RELATED"/>
    <property type="match status" value="1"/>
</dbReference>
<dbReference type="GO" id="GO:0003677">
    <property type="term" value="F:DNA binding"/>
    <property type="evidence" value="ECO:0007669"/>
    <property type="project" value="UniProtKB-KW"/>
</dbReference>
<dbReference type="SUPFAM" id="SSF109709">
    <property type="entry name" value="KorB DNA-binding domain-like"/>
    <property type="match status" value="1"/>
</dbReference>
<evidence type="ECO:0000256" key="4">
    <source>
        <dbReference type="ARBA" id="ARBA00025472"/>
    </source>
</evidence>
<comment type="similarity">
    <text evidence="1">Belongs to the ParB family.</text>
</comment>
<dbReference type="SMART" id="SM00470">
    <property type="entry name" value="ParB"/>
    <property type="match status" value="1"/>
</dbReference>
<dbReference type="InterPro" id="IPR041468">
    <property type="entry name" value="HTH_ParB/Spo0J"/>
</dbReference>
<dbReference type="InterPro" id="IPR050336">
    <property type="entry name" value="Chromosome_partition/occlusion"/>
</dbReference>
<evidence type="ECO:0000256" key="5">
    <source>
        <dbReference type="SAM" id="MobiDB-lite"/>
    </source>
</evidence>
<feature type="compositionally biased region" description="Basic and acidic residues" evidence="5">
    <location>
        <begin position="217"/>
        <end position="232"/>
    </location>
</feature>
<accession>A0A4R6A6L0</accession>
<feature type="region of interest" description="Disordered" evidence="5">
    <location>
        <begin position="204"/>
        <end position="232"/>
    </location>
</feature>
<dbReference type="InterPro" id="IPR036086">
    <property type="entry name" value="ParB/Sulfiredoxin_sf"/>
</dbReference>
<dbReference type="Proteomes" id="UP000295701">
    <property type="component" value="Unassembled WGS sequence"/>
</dbReference>
<evidence type="ECO:0000313" key="8">
    <source>
        <dbReference type="Proteomes" id="UP000295701"/>
    </source>
</evidence>
<dbReference type="NCBIfam" id="TIGR00180">
    <property type="entry name" value="parB_part"/>
    <property type="match status" value="1"/>
</dbReference>
<dbReference type="EMBL" id="SNAA01000012">
    <property type="protein sequence ID" value="TDL78357.1"/>
    <property type="molecule type" value="Genomic_DNA"/>
</dbReference>
<dbReference type="Gene3D" id="3.90.1530.30">
    <property type="match status" value="1"/>
</dbReference>
<dbReference type="CDD" id="cd16393">
    <property type="entry name" value="SPO0J_N"/>
    <property type="match status" value="1"/>
</dbReference>
<dbReference type="GO" id="GO:0007059">
    <property type="term" value="P:chromosome segregation"/>
    <property type="evidence" value="ECO:0007669"/>
    <property type="project" value="UniProtKB-KW"/>
</dbReference>
<dbReference type="AlphaFoldDB" id="A0A4R6A6L0"/>
<dbReference type="Gene3D" id="1.10.10.2830">
    <property type="match status" value="1"/>
</dbReference>
<evidence type="ECO:0000256" key="3">
    <source>
        <dbReference type="ARBA" id="ARBA00023125"/>
    </source>
</evidence>
<evidence type="ECO:0000256" key="2">
    <source>
        <dbReference type="ARBA" id="ARBA00022829"/>
    </source>
</evidence>